<keyword evidence="16" id="KW-0675">Receptor</keyword>
<evidence type="ECO:0000256" key="12">
    <source>
        <dbReference type="RuleBase" id="RU003357"/>
    </source>
</evidence>
<dbReference type="SUPFAM" id="SSF56935">
    <property type="entry name" value="Porins"/>
    <property type="match status" value="1"/>
</dbReference>
<reference evidence="16 17" key="1">
    <citation type="submission" date="2019-04" db="EMBL/GenBank/DDBJ databases">
        <title>Taxonomy of novel Haliea sp. from mangrove soil of West Coast of India.</title>
        <authorList>
            <person name="Verma A."/>
            <person name="Kumar P."/>
            <person name="Krishnamurthi S."/>
        </authorList>
    </citation>
    <scope>NUCLEOTIDE SEQUENCE [LARGE SCALE GENOMIC DNA]</scope>
    <source>
        <strain evidence="16 17">SAOS-164</strain>
    </source>
</reference>
<keyword evidence="4" id="KW-0410">Iron transport</keyword>
<dbReference type="InterPro" id="IPR012910">
    <property type="entry name" value="Plug_dom"/>
</dbReference>
<evidence type="ECO:0000313" key="17">
    <source>
        <dbReference type="Proteomes" id="UP000298050"/>
    </source>
</evidence>
<keyword evidence="13" id="KW-0732">Signal</keyword>
<sequence>MKPWYYTTLLYASTAALSAGLAPNTFAQGDSSGRANAMTLEEVIVTARRREEFIQDVPVSLTVFNQKQLDAANITNPGELATYTPNLSANARFGGDNTTFAIRGFSQELRTTASVGVYFAEVVALRGANSQQSGDGATPGDLFDLENVQVLKGPTGTLFGRNTTGGAVLLTPKRPTDEFEGYVEGSVGNYDMLRGQAVLNVPITDSFKMRFGIDHSERDGYLDNISGIGPDNFADQDYTAYRVSALWEITDSLENYTIVRGSESSNNGYPASLIDCNPEQPLGLIFCQADLDNRRATGNDGFYDVYSFVPNPVNEQDMWQAINTTTWEITDDLLVKNILAFGALETKQRSSIYGSDWRFGGEQFIFQQVGLANNFPTTDQETFVWELQLQGSGLDDTLTWQAGLYYEDSEPGGDYGAQSPALIICDQSTITGDPENFQCNNPLGAGAVQSVPGGVEYTNMAIYGQATYEFTDTLALTVGLRYTDDETKGYTNETIYYFPSVPPGQLSGYVDTLVETRTPESSSDEPTWMIDLDYKPTDDLLVYGKYSKGYRQGSVNIGGSSGLDVHGPETVDTFEIGSKSSFYGAMPATLNVAVFYNDFQDQQVQYGYFKPTGVGTTAIVNAGSSTIYGAEIEATLQLTENLILNASYAYLDSEVDELIFPDFPPNAVATEPTTTTAEGEPLSFAPEHTAVITGVWLLPFDAEWGDMKLSATYVYTDEQQAVSEESSIYATLDSYDLWNFNYSWEGIFGTGVDLAAFVTNATDEEYVTYVTGNWNSGFEFGQVGMPRMYGARIRYNFGVN</sequence>
<keyword evidence="8 12" id="KW-0798">TonB box</keyword>
<comment type="subcellular location">
    <subcellularLocation>
        <location evidence="1 11">Cell outer membrane</location>
        <topology evidence="1 11">Multi-pass membrane protein</topology>
    </subcellularLocation>
</comment>
<dbReference type="Pfam" id="PF07715">
    <property type="entry name" value="Plug"/>
    <property type="match status" value="1"/>
</dbReference>
<protein>
    <submittedName>
        <fullName evidence="16">TonB-dependent receptor</fullName>
    </submittedName>
</protein>
<dbReference type="InterPro" id="IPR036942">
    <property type="entry name" value="Beta-barrel_TonB_sf"/>
</dbReference>
<evidence type="ECO:0000259" key="15">
    <source>
        <dbReference type="Pfam" id="PF07715"/>
    </source>
</evidence>
<feature type="domain" description="TonB-dependent receptor plug" evidence="15">
    <location>
        <begin position="55"/>
        <end position="167"/>
    </location>
</feature>
<gene>
    <name evidence="16" type="ORF">E4634_10305</name>
</gene>
<keyword evidence="10 11" id="KW-0998">Cell outer membrane</keyword>
<evidence type="ECO:0000256" key="3">
    <source>
        <dbReference type="ARBA" id="ARBA00022452"/>
    </source>
</evidence>
<keyword evidence="6" id="KW-0408">Iron</keyword>
<evidence type="ECO:0000256" key="5">
    <source>
        <dbReference type="ARBA" id="ARBA00022692"/>
    </source>
</evidence>
<dbReference type="GO" id="GO:0006826">
    <property type="term" value="P:iron ion transport"/>
    <property type="evidence" value="ECO:0007669"/>
    <property type="project" value="UniProtKB-KW"/>
</dbReference>
<keyword evidence="2 11" id="KW-0813">Transport</keyword>
<organism evidence="16 17">
    <name type="scientific">Mangrovimicrobium sediminis</name>
    <dbReference type="NCBI Taxonomy" id="2562682"/>
    <lineage>
        <taxon>Bacteria</taxon>
        <taxon>Pseudomonadati</taxon>
        <taxon>Pseudomonadota</taxon>
        <taxon>Gammaproteobacteria</taxon>
        <taxon>Cellvibrionales</taxon>
        <taxon>Halieaceae</taxon>
        <taxon>Mangrovimicrobium</taxon>
    </lineage>
</organism>
<dbReference type="OrthoDB" id="127311at2"/>
<evidence type="ECO:0000256" key="1">
    <source>
        <dbReference type="ARBA" id="ARBA00004571"/>
    </source>
</evidence>
<comment type="similarity">
    <text evidence="11 12">Belongs to the TonB-dependent receptor family.</text>
</comment>
<dbReference type="PROSITE" id="PS52016">
    <property type="entry name" value="TONB_DEPENDENT_REC_3"/>
    <property type="match status" value="1"/>
</dbReference>
<feature type="signal peptide" evidence="13">
    <location>
        <begin position="1"/>
        <end position="27"/>
    </location>
</feature>
<feature type="chain" id="PRO_5021383507" evidence="13">
    <location>
        <begin position="28"/>
        <end position="800"/>
    </location>
</feature>
<keyword evidence="3 11" id="KW-1134">Transmembrane beta strand</keyword>
<dbReference type="RefSeq" id="WP_135443558.1">
    <property type="nucleotide sequence ID" value="NZ_SRLE01000007.1"/>
</dbReference>
<keyword evidence="9 11" id="KW-0472">Membrane</keyword>
<evidence type="ECO:0000259" key="14">
    <source>
        <dbReference type="Pfam" id="PF00593"/>
    </source>
</evidence>
<dbReference type="InterPro" id="IPR039426">
    <property type="entry name" value="TonB-dep_rcpt-like"/>
</dbReference>
<evidence type="ECO:0000256" key="6">
    <source>
        <dbReference type="ARBA" id="ARBA00023004"/>
    </source>
</evidence>
<dbReference type="EMBL" id="SRLE01000007">
    <property type="protein sequence ID" value="TGD73417.1"/>
    <property type="molecule type" value="Genomic_DNA"/>
</dbReference>
<evidence type="ECO:0000256" key="2">
    <source>
        <dbReference type="ARBA" id="ARBA00022448"/>
    </source>
</evidence>
<feature type="domain" description="TonB-dependent receptor-like beta-barrel" evidence="14">
    <location>
        <begin position="295"/>
        <end position="760"/>
    </location>
</feature>
<dbReference type="AlphaFoldDB" id="A0A4Z0M1V4"/>
<keyword evidence="7" id="KW-0406">Ion transport</keyword>
<evidence type="ECO:0000256" key="10">
    <source>
        <dbReference type="ARBA" id="ARBA00023237"/>
    </source>
</evidence>
<evidence type="ECO:0000256" key="4">
    <source>
        <dbReference type="ARBA" id="ARBA00022496"/>
    </source>
</evidence>
<dbReference type="PANTHER" id="PTHR32552">
    <property type="entry name" value="FERRICHROME IRON RECEPTOR-RELATED"/>
    <property type="match status" value="1"/>
</dbReference>
<name>A0A4Z0M1V4_9GAMM</name>
<evidence type="ECO:0000256" key="11">
    <source>
        <dbReference type="PROSITE-ProRule" id="PRU01360"/>
    </source>
</evidence>
<dbReference type="GO" id="GO:0009279">
    <property type="term" value="C:cell outer membrane"/>
    <property type="evidence" value="ECO:0007669"/>
    <property type="project" value="UniProtKB-SubCell"/>
</dbReference>
<dbReference type="CDD" id="cd01347">
    <property type="entry name" value="ligand_gated_channel"/>
    <property type="match status" value="1"/>
</dbReference>
<keyword evidence="17" id="KW-1185">Reference proteome</keyword>
<evidence type="ECO:0000256" key="7">
    <source>
        <dbReference type="ARBA" id="ARBA00023065"/>
    </source>
</evidence>
<dbReference type="Pfam" id="PF00593">
    <property type="entry name" value="TonB_dep_Rec_b-barrel"/>
    <property type="match status" value="1"/>
</dbReference>
<evidence type="ECO:0000313" key="16">
    <source>
        <dbReference type="EMBL" id="TGD73417.1"/>
    </source>
</evidence>
<evidence type="ECO:0000256" key="8">
    <source>
        <dbReference type="ARBA" id="ARBA00023077"/>
    </source>
</evidence>
<evidence type="ECO:0000256" key="9">
    <source>
        <dbReference type="ARBA" id="ARBA00023136"/>
    </source>
</evidence>
<keyword evidence="5 11" id="KW-0812">Transmembrane</keyword>
<evidence type="ECO:0000256" key="13">
    <source>
        <dbReference type="SAM" id="SignalP"/>
    </source>
</evidence>
<dbReference type="InterPro" id="IPR000531">
    <property type="entry name" value="Beta-barrel_TonB"/>
</dbReference>
<dbReference type="Proteomes" id="UP000298050">
    <property type="component" value="Unassembled WGS sequence"/>
</dbReference>
<accession>A0A4Z0M1V4</accession>
<proteinExistence type="inferred from homology"/>
<comment type="caution">
    <text evidence="16">The sequence shown here is derived from an EMBL/GenBank/DDBJ whole genome shotgun (WGS) entry which is preliminary data.</text>
</comment>
<dbReference type="Gene3D" id="2.40.170.20">
    <property type="entry name" value="TonB-dependent receptor, beta-barrel domain"/>
    <property type="match status" value="1"/>
</dbReference>
<dbReference type="PANTHER" id="PTHR32552:SF81">
    <property type="entry name" value="TONB-DEPENDENT OUTER MEMBRANE RECEPTOR"/>
    <property type="match status" value="1"/>
</dbReference>